<dbReference type="EMBL" id="UGKQ01000007">
    <property type="protein sequence ID" value="STS81601.1"/>
    <property type="molecule type" value="Genomic_DNA"/>
</dbReference>
<protein>
    <submittedName>
        <fullName evidence="1">tRNA 2-thiouridine synthesizing protein E</fullName>
    </submittedName>
</protein>
<organism evidence="1 2">
    <name type="scientific">Klebsiella pneumoniae</name>
    <dbReference type="NCBI Taxonomy" id="573"/>
    <lineage>
        <taxon>Bacteria</taxon>
        <taxon>Pseudomonadati</taxon>
        <taxon>Pseudomonadota</taxon>
        <taxon>Gammaproteobacteria</taxon>
        <taxon>Enterobacterales</taxon>
        <taxon>Enterobacteriaceae</taxon>
        <taxon>Klebsiella/Raoultella group</taxon>
        <taxon>Klebsiella</taxon>
        <taxon>Klebsiella pneumoniae complex</taxon>
    </lineage>
</organism>
<proteinExistence type="predicted"/>
<evidence type="ECO:0000313" key="1">
    <source>
        <dbReference type="EMBL" id="STS81601.1"/>
    </source>
</evidence>
<evidence type="ECO:0000313" key="2">
    <source>
        <dbReference type="Proteomes" id="UP000254938"/>
    </source>
</evidence>
<dbReference type="AlphaFoldDB" id="A0A377TRW5"/>
<gene>
    <name evidence="1" type="ORF">NCTC9140_03340</name>
</gene>
<accession>A0A377TRW5</accession>
<name>A0A377TRW5_KLEPN</name>
<dbReference type="Proteomes" id="UP000254938">
    <property type="component" value="Unassembled WGS sequence"/>
</dbReference>
<sequence length="29" mass="3205">MAEVIAAQEGITLAVEHWEVVRLCARVLP</sequence>
<reference evidence="1 2" key="1">
    <citation type="submission" date="2018-06" db="EMBL/GenBank/DDBJ databases">
        <authorList>
            <consortium name="Pathogen Informatics"/>
            <person name="Doyle S."/>
        </authorList>
    </citation>
    <scope>NUCLEOTIDE SEQUENCE [LARGE SCALE GENOMIC DNA]</scope>
    <source>
        <strain evidence="1 2">NCTC9140</strain>
    </source>
</reference>